<protein>
    <submittedName>
        <fullName evidence="1">Uncharacterized protein</fullName>
    </submittedName>
</protein>
<sequence length="154" mass="16640">MRQANLRASNANPAVVTIPVNPPGGAGTPAVTQPPPKRGPVYQNANHTFNIPANRRFQPEIDEQQDAFFTTKADSIQTNLGNSYGKSNYSKGKTQTFISARGHNRVCSHCGRTSHTMETCFMKHGYTPGFKGKSKFQNAGNSVQSVAAVNTEGE</sequence>
<name>A0A9D4X9Y3_PEA</name>
<dbReference type="AlphaFoldDB" id="A0A9D4X9Y3"/>
<dbReference type="Gramene" id="Psat04G0137300-T1">
    <property type="protein sequence ID" value="KAI5416297.1"/>
    <property type="gene ID" value="KIW84_041373"/>
</dbReference>
<proteinExistence type="predicted"/>
<reference evidence="1 2" key="1">
    <citation type="journal article" date="2022" name="Nat. Genet.">
        <title>Improved pea reference genome and pan-genome highlight genomic features and evolutionary characteristics.</title>
        <authorList>
            <person name="Yang T."/>
            <person name="Liu R."/>
            <person name="Luo Y."/>
            <person name="Hu S."/>
            <person name="Wang D."/>
            <person name="Wang C."/>
            <person name="Pandey M.K."/>
            <person name="Ge S."/>
            <person name="Xu Q."/>
            <person name="Li N."/>
            <person name="Li G."/>
            <person name="Huang Y."/>
            <person name="Saxena R.K."/>
            <person name="Ji Y."/>
            <person name="Li M."/>
            <person name="Yan X."/>
            <person name="He Y."/>
            <person name="Liu Y."/>
            <person name="Wang X."/>
            <person name="Xiang C."/>
            <person name="Varshney R.K."/>
            <person name="Ding H."/>
            <person name="Gao S."/>
            <person name="Zong X."/>
        </authorList>
    </citation>
    <scope>NUCLEOTIDE SEQUENCE [LARGE SCALE GENOMIC DNA]</scope>
    <source>
        <strain evidence="1 2">cv. Zhongwan 6</strain>
    </source>
</reference>
<evidence type="ECO:0000313" key="2">
    <source>
        <dbReference type="Proteomes" id="UP001058974"/>
    </source>
</evidence>
<evidence type="ECO:0000313" key="1">
    <source>
        <dbReference type="EMBL" id="KAI5416297.1"/>
    </source>
</evidence>
<keyword evidence="2" id="KW-1185">Reference proteome</keyword>
<dbReference type="Proteomes" id="UP001058974">
    <property type="component" value="Chromosome 4"/>
</dbReference>
<dbReference type="EMBL" id="JAMSHJ010000004">
    <property type="protein sequence ID" value="KAI5416297.1"/>
    <property type="molecule type" value="Genomic_DNA"/>
</dbReference>
<comment type="caution">
    <text evidence="1">The sequence shown here is derived from an EMBL/GenBank/DDBJ whole genome shotgun (WGS) entry which is preliminary data.</text>
</comment>
<gene>
    <name evidence="1" type="ORF">KIW84_041373</name>
</gene>
<accession>A0A9D4X9Y3</accession>
<organism evidence="1 2">
    <name type="scientific">Pisum sativum</name>
    <name type="common">Garden pea</name>
    <name type="synonym">Lathyrus oleraceus</name>
    <dbReference type="NCBI Taxonomy" id="3888"/>
    <lineage>
        <taxon>Eukaryota</taxon>
        <taxon>Viridiplantae</taxon>
        <taxon>Streptophyta</taxon>
        <taxon>Embryophyta</taxon>
        <taxon>Tracheophyta</taxon>
        <taxon>Spermatophyta</taxon>
        <taxon>Magnoliopsida</taxon>
        <taxon>eudicotyledons</taxon>
        <taxon>Gunneridae</taxon>
        <taxon>Pentapetalae</taxon>
        <taxon>rosids</taxon>
        <taxon>fabids</taxon>
        <taxon>Fabales</taxon>
        <taxon>Fabaceae</taxon>
        <taxon>Papilionoideae</taxon>
        <taxon>50 kb inversion clade</taxon>
        <taxon>NPAAA clade</taxon>
        <taxon>Hologalegina</taxon>
        <taxon>IRL clade</taxon>
        <taxon>Fabeae</taxon>
        <taxon>Lathyrus</taxon>
    </lineage>
</organism>